<feature type="chain" id="PRO_5029904578" evidence="2">
    <location>
        <begin position="25"/>
        <end position="206"/>
    </location>
</feature>
<dbReference type="AlphaFoldDB" id="A0A7K1SXB7"/>
<feature type="region of interest" description="Disordered" evidence="1">
    <location>
        <begin position="129"/>
        <end position="206"/>
    </location>
</feature>
<protein>
    <submittedName>
        <fullName evidence="3">Uncharacterized protein</fullName>
    </submittedName>
</protein>
<comment type="caution">
    <text evidence="3">The sequence shown here is derived from an EMBL/GenBank/DDBJ whole genome shotgun (WGS) entry which is preliminary data.</text>
</comment>
<evidence type="ECO:0000313" key="3">
    <source>
        <dbReference type="EMBL" id="MVN21964.1"/>
    </source>
</evidence>
<dbReference type="EMBL" id="WPIK01000008">
    <property type="protein sequence ID" value="MVN21964.1"/>
    <property type="molecule type" value="Genomic_DNA"/>
</dbReference>
<evidence type="ECO:0000256" key="1">
    <source>
        <dbReference type="SAM" id="MobiDB-lite"/>
    </source>
</evidence>
<proteinExistence type="predicted"/>
<dbReference type="Proteomes" id="UP000462014">
    <property type="component" value="Unassembled WGS sequence"/>
</dbReference>
<dbReference type="RefSeq" id="WP_157566770.1">
    <property type="nucleotide sequence ID" value="NZ_WPIK01000008.1"/>
</dbReference>
<evidence type="ECO:0000256" key="2">
    <source>
        <dbReference type="SAM" id="SignalP"/>
    </source>
</evidence>
<feature type="compositionally biased region" description="Polar residues" evidence="1">
    <location>
        <begin position="167"/>
        <end position="180"/>
    </location>
</feature>
<evidence type="ECO:0000313" key="4">
    <source>
        <dbReference type="Proteomes" id="UP000462014"/>
    </source>
</evidence>
<name>A0A7K1SXB7_9SPHI</name>
<feature type="compositionally biased region" description="Low complexity" evidence="1">
    <location>
        <begin position="134"/>
        <end position="156"/>
    </location>
</feature>
<organism evidence="3 4">
    <name type="scientific">Mucilaginibacter arboris</name>
    <dbReference type="NCBI Taxonomy" id="2682090"/>
    <lineage>
        <taxon>Bacteria</taxon>
        <taxon>Pseudomonadati</taxon>
        <taxon>Bacteroidota</taxon>
        <taxon>Sphingobacteriia</taxon>
        <taxon>Sphingobacteriales</taxon>
        <taxon>Sphingobacteriaceae</taxon>
        <taxon>Mucilaginibacter</taxon>
    </lineage>
</organism>
<feature type="signal peptide" evidence="2">
    <location>
        <begin position="1"/>
        <end position="24"/>
    </location>
</feature>
<sequence>MKKVILRTILGTALVFSLHAGAQAQLSLSINIGRQPAWGPTGYNHVDYYYLPDIESYYDVSTGQYIYQDGGRWIFANSLPPRYRGYDLYSGYKVVVNRPKPYLNFSRDRVTYGRYKNWSGPHQAMLREHRDNGNHFGNGRNRPGNGNMNRPGYNGNVNHGGGMNRPYNMNHQGGQPNQMGHGQFDGGHQQSNDQHGGGGHEDHGHH</sequence>
<reference evidence="3 4" key="1">
    <citation type="submission" date="2019-12" db="EMBL/GenBank/DDBJ databases">
        <title>Mucilaginibacter sp. HMF7410 genome sequencing and assembly.</title>
        <authorList>
            <person name="Kang H."/>
            <person name="Cha I."/>
            <person name="Kim H."/>
            <person name="Joh K."/>
        </authorList>
    </citation>
    <scope>NUCLEOTIDE SEQUENCE [LARGE SCALE GENOMIC DNA]</scope>
    <source>
        <strain evidence="3 4">HMF7410</strain>
    </source>
</reference>
<keyword evidence="4" id="KW-1185">Reference proteome</keyword>
<accession>A0A7K1SXB7</accession>
<keyword evidence="2" id="KW-0732">Signal</keyword>
<gene>
    <name evidence="3" type="ORF">GO621_10495</name>
</gene>